<dbReference type="InterPro" id="IPR051687">
    <property type="entry name" value="Peroxisomal_Beta-Oxidation"/>
</dbReference>
<evidence type="ECO:0000313" key="6">
    <source>
        <dbReference type="Proteomes" id="UP001500957"/>
    </source>
</evidence>
<accession>A0ABN1G450</accession>
<dbReference type="Proteomes" id="UP001500957">
    <property type="component" value="Unassembled WGS sequence"/>
</dbReference>
<dbReference type="PANTHER" id="PTHR45024">
    <property type="entry name" value="DEHYDROGENASES, SHORT CHAIN"/>
    <property type="match status" value="1"/>
</dbReference>
<evidence type="ECO:0000259" key="4">
    <source>
        <dbReference type="SMART" id="SM00822"/>
    </source>
</evidence>
<dbReference type="PRINTS" id="PR00080">
    <property type="entry name" value="SDRFAMILY"/>
</dbReference>
<evidence type="ECO:0000256" key="1">
    <source>
        <dbReference type="ARBA" id="ARBA00006484"/>
    </source>
</evidence>
<dbReference type="PROSITE" id="PS00061">
    <property type="entry name" value="ADH_SHORT"/>
    <property type="match status" value="1"/>
</dbReference>
<dbReference type="SMART" id="SM00822">
    <property type="entry name" value="PKS_KR"/>
    <property type="match status" value="1"/>
</dbReference>
<dbReference type="Gene3D" id="3.40.50.720">
    <property type="entry name" value="NAD(P)-binding Rossmann-like Domain"/>
    <property type="match status" value="1"/>
</dbReference>
<dbReference type="PANTHER" id="PTHR45024:SF2">
    <property type="entry name" value="SCP2 DOMAIN-CONTAINING PROTEIN"/>
    <property type="match status" value="1"/>
</dbReference>
<dbReference type="PRINTS" id="PR00081">
    <property type="entry name" value="GDHRDH"/>
</dbReference>
<comment type="similarity">
    <text evidence="1 3">Belongs to the short-chain dehydrogenases/reductases (SDR) family.</text>
</comment>
<sequence length="301" mass="31185">MAEISFQDRVAVVTGAGRGLGKAYATELARRGAKVVVNDAGAEQDGRGGSASVAELVAKEIVAAGGEAVAHSEPIGTPAAGAGVVELALEHFGKVDIVINNAGVLRDKSLAKMPAEDFDLVLDVHLAGSFHVAQRAFAAMKEQGYGRMLFTASGAGLFGNFGQANYSAAKMGLVGLSSVVAIEGARHGITSNVIAPLARTRLTEDMPESMGPYAPEQIAPLSLYLVSEECTATHEVYTAGNGWFAQVFVGVAPGWSPGLGSYPSVEEVRDNMAAIRNQDGYQVLTDAAAILPLIERAGGRD</sequence>
<dbReference type="InterPro" id="IPR002347">
    <property type="entry name" value="SDR_fam"/>
</dbReference>
<evidence type="ECO:0000256" key="2">
    <source>
        <dbReference type="ARBA" id="ARBA00023002"/>
    </source>
</evidence>
<keyword evidence="6" id="KW-1185">Reference proteome</keyword>
<comment type="caution">
    <text evidence="5">The sequence shown here is derived from an EMBL/GenBank/DDBJ whole genome shotgun (WGS) entry which is preliminary data.</text>
</comment>
<proteinExistence type="inferred from homology"/>
<dbReference type="SUPFAM" id="SSF51735">
    <property type="entry name" value="NAD(P)-binding Rossmann-fold domains"/>
    <property type="match status" value="1"/>
</dbReference>
<name>A0ABN1G450_9ACTN</name>
<dbReference type="Pfam" id="PF00106">
    <property type="entry name" value="adh_short"/>
    <property type="match status" value="1"/>
</dbReference>
<gene>
    <name evidence="5" type="ORF">GCM10009547_01470</name>
</gene>
<dbReference type="RefSeq" id="WP_344600541.1">
    <property type="nucleotide sequence ID" value="NZ_BAAAHE010000002.1"/>
</dbReference>
<dbReference type="InterPro" id="IPR036291">
    <property type="entry name" value="NAD(P)-bd_dom_sf"/>
</dbReference>
<keyword evidence="2" id="KW-0560">Oxidoreductase</keyword>
<feature type="domain" description="Ketoreductase" evidence="4">
    <location>
        <begin position="9"/>
        <end position="188"/>
    </location>
</feature>
<dbReference type="EMBL" id="BAAAHE010000002">
    <property type="protein sequence ID" value="GAA0603573.1"/>
    <property type="molecule type" value="Genomic_DNA"/>
</dbReference>
<protein>
    <submittedName>
        <fullName evidence="5">SDR family NAD(P)-dependent oxidoreductase</fullName>
    </submittedName>
</protein>
<dbReference type="InterPro" id="IPR020904">
    <property type="entry name" value="Sc_DH/Rdtase_CS"/>
</dbReference>
<reference evidence="5 6" key="1">
    <citation type="journal article" date="2019" name="Int. J. Syst. Evol. Microbiol.">
        <title>The Global Catalogue of Microorganisms (GCM) 10K type strain sequencing project: providing services to taxonomists for standard genome sequencing and annotation.</title>
        <authorList>
            <consortium name="The Broad Institute Genomics Platform"/>
            <consortium name="The Broad Institute Genome Sequencing Center for Infectious Disease"/>
            <person name="Wu L."/>
            <person name="Ma J."/>
        </authorList>
    </citation>
    <scope>NUCLEOTIDE SEQUENCE [LARGE SCALE GENOMIC DNA]</scope>
    <source>
        <strain evidence="5 6">JCM 10671</strain>
    </source>
</reference>
<evidence type="ECO:0000313" key="5">
    <source>
        <dbReference type="EMBL" id="GAA0603573.1"/>
    </source>
</evidence>
<evidence type="ECO:0000256" key="3">
    <source>
        <dbReference type="RuleBase" id="RU000363"/>
    </source>
</evidence>
<dbReference type="InterPro" id="IPR057326">
    <property type="entry name" value="KR_dom"/>
</dbReference>
<organism evidence="5 6">
    <name type="scientific">Sporichthya brevicatena</name>
    <dbReference type="NCBI Taxonomy" id="171442"/>
    <lineage>
        <taxon>Bacteria</taxon>
        <taxon>Bacillati</taxon>
        <taxon>Actinomycetota</taxon>
        <taxon>Actinomycetes</taxon>
        <taxon>Sporichthyales</taxon>
        <taxon>Sporichthyaceae</taxon>
        <taxon>Sporichthya</taxon>
    </lineage>
</organism>